<dbReference type="PANTHER" id="PTHR11461">
    <property type="entry name" value="SERINE PROTEASE INHIBITOR, SERPIN"/>
    <property type="match status" value="1"/>
</dbReference>
<dbReference type="Gene3D" id="2.30.39.10">
    <property type="entry name" value="Alpha-1-antitrypsin, domain 1"/>
    <property type="match status" value="2"/>
</dbReference>
<dbReference type="Gene3D" id="3.30.497.10">
    <property type="entry name" value="Antithrombin, subunit I, domain 2"/>
    <property type="match status" value="2"/>
</dbReference>
<dbReference type="EnsemblPlants" id="EMT30990">
    <property type="protein sequence ID" value="EMT30990"/>
    <property type="gene ID" value="F775_14740"/>
</dbReference>
<dbReference type="AlphaFoldDB" id="M8C135"/>
<name>M8C135_AEGTA</name>
<dbReference type="SMART" id="SM00093">
    <property type="entry name" value="SERPIN"/>
    <property type="match status" value="1"/>
</dbReference>
<dbReference type="SUPFAM" id="SSF56574">
    <property type="entry name" value="Serpins"/>
    <property type="match status" value="1"/>
</dbReference>
<dbReference type="InterPro" id="IPR042185">
    <property type="entry name" value="Serpin_sf_2"/>
</dbReference>
<dbReference type="CDD" id="cd02043">
    <property type="entry name" value="serpinP_plants"/>
    <property type="match status" value="1"/>
</dbReference>
<evidence type="ECO:0000256" key="2">
    <source>
        <dbReference type="RuleBase" id="RU000411"/>
    </source>
</evidence>
<dbReference type="InterPro" id="IPR023796">
    <property type="entry name" value="Serpin_dom"/>
</dbReference>
<dbReference type="InterPro" id="IPR023795">
    <property type="entry name" value="Serpin_CS"/>
</dbReference>
<sequence>MAATGTRLSIAHQTRFALRVASAISSPSNADGAAGNAAFSLLSLHIALSLIAADAGGATRGQLAATLGAEGTGEAESLHALAQHVVQLVLADASAKGGPRVAFANGLFVDTSMPLKSSFKEVAVGKYKAETHSVDFQTKAAEIACQVNTWVEKITSGIIKEILPEGSVDNTTRLVLGNALYFKGARTEEFDASKTIDGEFRLLDGSSVQAPFMSSTNEQYLSSYDNFKVSSEPEFLEKHPPTEKVPVRHFKLPKFKISFGFEASILLKGLGLHLPFSEEADLSKMVDSAEEQNLYVSSVFHKSFVELNEEGTEAAAATAAVVMLMSLPLAPPMEIDFIADHPFLFVIREDLTGVVLFVGHVVNPLLAA</sequence>
<dbReference type="InterPro" id="IPR000215">
    <property type="entry name" value="Serpin_fam"/>
</dbReference>
<dbReference type="GO" id="GO:0004867">
    <property type="term" value="F:serine-type endopeptidase inhibitor activity"/>
    <property type="evidence" value="ECO:0007669"/>
    <property type="project" value="InterPro"/>
</dbReference>
<evidence type="ECO:0000259" key="3">
    <source>
        <dbReference type="SMART" id="SM00093"/>
    </source>
</evidence>
<dbReference type="PANTHER" id="PTHR11461:SF211">
    <property type="entry name" value="GH10112P-RELATED"/>
    <property type="match status" value="1"/>
</dbReference>
<comment type="similarity">
    <text evidence="1 2">Belongs to the serpin family.</text>
</comment>
<dbReference type="InterPro" id="IPR036186">
    <property type="entry name" value="Serpin_sf"/>
</dbReference>
<protein>
    <submittedName>
        <fullName evidence="4">Serpin-ZX</fullName>
    </submittedName>
</protein>
<organism evidence="4">
    <name type="scientific">Aegilops tauschii</name>
    <name type="common">Tausch's goatgrass</name>
    <name type="synonym">Aegilops squarrosa</name>
    <dbReference type="NCBI Taxonomy" id="37682"/>
    <lineage>
        <taxon>Eukaryota</taxon>
        <taxon>Viridiplantae</taxon>
        <taxon>Streptophyta</taxon>
        <taxon>Embryophyta</taxon>
        <taxon>Tracheophyta</taxon>
        <taxon>Spermatophyta</taxon>
        <taxon>Magnoliopsida</taxon>
        <taxon>Liliopsida</taxon>
        <taxon>Poales</taxon>
        <taxon>Poaceae</taxon>
        <taxon>BOP clade</taxon>
        <taxon>Pooideae</taxon>
        <taxon>Triticodae</taxon>
        <taxon>Triticeae</taxon>
        <taxon>Triticinae</taxon>
        <taxon>Aegilops</taxon>
    </lineage>
</organism>
<proteinExistence type="inferred from homology"/>
<dbReference type="PROSITE" id="PS00284">
    <property type="entry name" value="SERPIN"/>
    <property type="match status" value="1"/>
</dbReference>
<dbReference type="Pfam" id="PF00079">
    <property type="entry name" value="Serpin"/>
    <property type="match status" value="2"/>
</dbReference>
<accession>M8C135</accession>
<dbReference type="InterPro" id="IPR042178">
    <property type="entry name" value="Serpin_sf_1"/>
</dbReference>
<feature type="domain" description="Serpin" evidence="3">
    <location>
        <begin position="16"/>
        <end position="364"/>
    </location>
</feature>
<evidence type="ECO:0000256" key="1">
    <source>
        <dbReference type="ARBA" id="ARBA00009500"/>
    </source>
</evidence>
<reference evidence="4" key="1">
    <citation type="submission" date="2015-06" db="UniProtKB">
        <authorList>
            <consortium name="EnsemblPlants"/>
        </authorList>
    </citation>
    <scope>IDENTIFICATION</scope>
</reference>
<evidence type="ECO:0000313" key="4">
    <source>
        <dbReference type="EnsemblPlants" id="EMT30990"/>
    </source>
</evidence>
<dbReference type="GO" id="GO:0005615">
    <property type="term" value="C:extracellular space"/>
    <property type="evidence" value="ECO:0007669"/>
    <property type="project" value="InterPro"/>
</dbReference>